<dbReference type="EMBL" id="JBGCUO010000001">
    <property type="protein sequence ID" value="MEY1660556.1"/>
    <property type="molecule type" value="Genomic_DNA"/>
</dbReference>
<evidence type="ECO:0000313" key="3">
    <source>
        <dbReference type="EMBL" id="MEY1660556.1"/>
    </source>
</evidence>
<sequence length="661" mass="69365">MADFPVLGVDTGGTFTDFVLRTRDGERIHKVLSTPQAPEQAILQGIHELGLDDALANGHLLLVHGTTVATNAALQGRGARTLLITNDGLQDVLAIGRQARQHLYDLTPPAEPRPLPPEHIVGVSARLDATGAEVAALTDQDLADLDAAISAVQPEAVAVSLLFSYLNPSHEQRIAAHLAASGAFVCHSAEVLPLSGEYERTLATWLNAWLGPEVARYLERLRQAVGRTPVSLMQSHGGTVSLASAARRAVSLLLSGPAGGLSAARQLGEDLGRPRLLTFDMGGTSTDVALLDQGLRITLEGRVGPYPVAVPMVDMQTLGAGGGSLARVDDAGMLHVGPQSAGANPGPACYGRGGHEATVTDAHAVLGRLPASTRLGGELPLDVDAAQAALARLGEAMGQSAEQAARGVLAVANAHMAQALRVISIQRGVDPSDFTLVSFGGAGGLHVCDLADALGIREALVPRQSGVLSAQGLTWARQQREQVQSLPNQVSDAELTQQAQRLQQQVLQALAQEEQLAVDALTSELSVDLCYQGQSFPLTIPWHDHPDALELAFHNAHQARYGHRLDGAVRRVNLRARAAAPALLRTTTVPLEHSNEAPSTSEVAGLGPVPVWTRAALEPGRCYQGPMVVTDAVATVWVAAGWQVTRDQADHLLLQAVSAGG</sequence>
<dbReference type="Pfam" id="PF01968">
    <property type="entry name" value="Hydantoinase_A"/>
    <property type="match status" value="1"/>
</dbReference>
<dbReference type="Proteomes" id="UP001562065">
    <property type="component" value="Unassembled WGS sequence"/>
</dbReference>
<reference evidence="3 4" key="1">
    <citation type="submission" date="2024-07" db="EMBL/GenBank/DDBJ databases">
        <authorList>
            <person name="Ren Q."/>
        </authorList>
    </citation>
    <scope>NUCLEOTIDE SEQUENCE [LARGE SCALE GENOMIC DNA]</scope>
    <source>
        <strain evidence="3 4">REN37</strain>
    </source>
</reference>
<dbReference type="InterPro" id="IPR008040">
    <property type="entry name" value="Hydant_A_N"/>
</dbReference>
<dbReference type="PANTHER" id="PTHR11365">
    <property type="entry name" value="5-OXOPROLINASE RELATED"/>
    <property type="match status" value="1"/>
</dbReference>
<dbReference type="Pfam" id="PF05378">
    <property type="entry name" value="Hydant_A_N"/>
    <property type="match status" value="1"/>
</dbReference>
<dbReference type="InterPro" id="IPR002821">
    <property type="entry name" value="Hydantoinase_A"/>
</dbReference>
<gene>
    <name evidence="3" type="ORF">AB5I84_00170</name>
</gene>
<dbReference type="InterPro" id="IPR045079">
    <property type="entry name" value="Oxoprolinase-like"/>
</dbReference>
<proteinExistence type="predicted"/>
<evidence type="ECO:0000259" key="2">
    <source>
        <dbReference type="Pfam" id="PF05378"/>
    </source>
</evidence>
<protein>
    <submittedName>
        <fullName evidence="3">Hydantoinase/oxoprolinase family protein</fullName>
    </submittedName>
</protein>
<evidence type="ECO:0000259" key="1">
    <source>
        <dbReference type="Pfam" id="PF01968"/>
    </source>
</evidence>
<dbReference type="RefSeq" id="WP_369453804.1">
    <property type="nucleotide sequence ID" value="NZ_JBGCUO010000001.1"/>
</dbReference>
<dbReference type="PANTHER" id="PTHR11365:SF23">
    <property type="entry name" value="HYPOTHETICAL 5-OXOPROLINASE (EUROFUNG)-RELATED"/>
    <property type="match status" value="1"/>
</dbReference>
<comment type="caution">
    <text evidence="3">The sequence shown here is derived from an EMBL/GenBank/DDBJ whole genome shotgun (WGS) entry which is preliminary data.</text>
</comment>
<name>A0ABV4AFP1_9GAMM</name>
<feature type="domain" description="Hydantoinase/oxoprolinase N-terminal" evidence="2">
    <location>
        <begin position="7"/>
        <end position="178"/>
    </location>
</feature>
<accession>A0ABV4AFP1</accession>
<feature type="domain" description="Hydantoinase A/oxoprolinase" evidence="1">
    <location>
        <begin position="200"/>
        <end position="481"/>
    </location>
</feature>
<evidence type="ECO:0000313" key="4">
    <source>
        <dbReference type="Proteomes" id="UP001562065"/>
    </source>
</evidence>
<keyword evidence="4" id="KW-1185">Reference proteome</keyword>
<organism evidence="3 4">
    <name type="scientific">Isoalcanivorax beigongshangi</name>
    <dbReference type="NCBI Taxonomy" id="3238810"/>
    <lineage>
        <taxon>Bacteria</taxon>
        <taxon>Pseudomonadati</taxon>
        <taxon>Pseudomonadota</taxon>
        <taxon>Gammaproteobacteria</taxon>
        <taxon>Oceanospirillales</taxon>
        <taxon>Alcanivoracaceae</taxon>
        <taxon>Isoalcanivorax</taxon>
    </lineage>
</organism>